<sequence>MSPGDEHDYRGMDQGGRADDPYSTLGGTRQTRTRLPDGDAGHPHARRPVRNSRSLVTITGVVVLLVAAIAFANRGGTSDDNNASPGTKNPGAAGSAPTAATGTKPVQGKNGTIASGFAHDEQGAQSAAANYSVALVSDGMFDKERRREISEAVYAPDVAAARMDDLDKVYSQESFLTSIGLNPDGKAPEGLTFISRANPVGTKIEKYLGDTATVAVWYSALFGLAGEGSKNPVSESWYTTTYELKWVGGDWKVADFTQKDGPVPVGRDQAASSAEEMADAVQGFGGFTYAR</sequence>
<feature type="compositionally biased region" description="Basic and acidic residues" evidence="1">
    <location>
        <begin position="1"/>
        <end position="20"/>
    </location>
</feature>
<reference evidence="4 5" key="1">
    <citation type="submission" date="2019-09" db="EMBL/GenBank/DDBJ databases">
        <authorList>
            <person name="Liu P."/>
        </authorList>
    </citation>
    <scope>NUCLEOTIDE SEQUENCE [LARGE SCALE GENOMIC DNA]</scope>
    <source>
        <strain evidence="4 5">TRM68085</strain>
    </source>
</reference>
<feature type="domain" description="DUF8175" evidence="3">
    <location>
        <begin position="106"/>
        <end position="260"/>
    </location>
</feature>
<dbReference type="RefSeq" id="WP_151511757.1">
    <property type="nucleotide sequence ID" value="NZ_JBMVCA010000025.1"/>
</dbReference>
<dbReference type="AlphaFoldDB" id="A0A5N5EJZ2"/>
<feature type="region of interest" description="Disordered" evidence="1">
    <location>
        <begin position="1"/>
        <end position="51"/>
    </location>
</feature>
<organism evidence="4 5">
    <name type="scientific">Streptomyces arboris</name>
    <dbReference type="NCBI Taxonomy" id="2600619"/>
    <lineage>
        <taxon>Bacteria</taxon>
        <taxon>Bacillati</taxon>
        <taxon>Actinomycetota</taxon>
        <taxon>Actinomycetes</taxon>
        <taxon>Kitasatosporales</taxon>
        <taxon>Streptomycetaceae</taxon>
        <taxon>Streptomyces</taxon>
    </lineage>
</organism>
<keyword evidence="5" id="KW-1185">Reference proteome</keyword>
<evidence type="ECO:0000259" key="3">
    <source>
        <dbReference type="Pfam" id="PF26526"/>
    </source>
</evidence>
<feature type="compositionally biased region" description="Polar residues" evidence="1">
    <location>
        <begin position="75"/>
        <end position="87"/>
    </location>
</feature>
<proteinExistence type="predicted"/>
<accession>A0A5N5EJZ2</accession>
<name>A0A5N5EJZ2_9ACTN</name>
<dbReference type="Proteomes" id="UP000326907">
    <property type="component" value="Unassembled WGS sequence"/>
</dbReference>
<feature type="compositionally biased region" description="Low complexity" evidence="1">
    <location>
        <begin position="90"/>
        <end position="105"/>
    </location>
</feature>
<dbReference type="InterPro" id="IPR058488">
    <property type="entry name" value="DUF8175"/>
</dbReference>
<dbReference type="Pfam" id="PF26526">
    <property type="entry name" value="DUF8175"/>
    <property type="match status" value="1"/>
</dbReference>
<comment type="caution">
    <text evidence="4">The sequence shown here is derived from an EMBL/GenBank/DDBJ whole genome shotgun (WGS) entry which is preliminary data.</text>
</comment>
<keyword evidence="2" id="KW-0812">Transmembrane</keyword>
<dbReference type="EMBL" id="VYUA01000019">
    <property type="protein sequence ID" value="KAB2590593.1"/>
    <property type="molecule type" value="Genomic_DNA"/>
</dbReference>
<evidence type="ECO:0000256" key="2">
    <source>
        <dbReference type="SAM" id="Phobius"/>
    </source>
</evidence>
<keyword evidence="2" id="KW-1133">Transmembrane helix</keyword>
<gene>
    <name evidence="4" type="ORF">F5983_21450</name>
</gene>
<feature type="transmembrane region" description="Helical" evidence="2">
    <location>
        <begin position="54"/>
        <end position="72"/>
    </location>
</feature>
<protein>
    <recommendedName>
        <fullName evidence="3">DUF8175 domain-containing protein</fullName>
    </recommendedName>
</protein>
<evidence type="ECO:0000313" key="4">
    <source>
        <dbReference type="EMBL" id="KAB2590593.1"/>
    </source>
</evidence>
<evidence type="ECO:0000256" key="1">
    <source>
        <dbReference type="SAM" id="MobiDB-lite"/>
    </source>
</evidence>
<evidence type="ECO:0000313" key="5">
    <source>
        <dbReference type="Proteomes" id="UP000326907"/>
    </source>
</evidence>
<keyword evidence="2" id="KW-0472">Membrane</keyword>
<feature type="region of interest" description="Disordered" evidence="1">
    <location>
        <begin position="74"/>
        <end position="115"/>
    </location>
</feature>